<feature type="transmembrane region" description="Helical" evidence="1">
    <location>
        <begin position="88"/>
        <end position="110"/>
    </location>
</feature>
<evidence type="ECO:0000256" key="1">
    <source>
        <dbReference type="SAM" id="Phobius"/>
    </source>
</evidence>
<dbReference type="Proteomes" id="UP000521227">
    <property type="component" value="Unassembled WGS sequence"/>
</dbReference>
<keyword evidence="1" id="KW-0472">Membrane</keyword>
<dbReference type="EMBL" id="JACHIJ010000003">
    <property type="protein sequence ID" value="MBB5052589.1"/>
    <property type="molecule type" value="Genomic_DNA"/>
</dbReference>
<organism evidence="2 3">
    <name type="scientific">Afipia massiliensis</name>
    <dbReference type="NCBI Taxonomy" id="211460"/>
    <lineage>
        <taxon>Bacteria</taxon>
        <taxon>Pseudomonadati</taxon>
        <taxon>Pseudomonadota</taxon>
        <taxon>Alphaproteobacteria</taxon>
        <taxon>Hyphomicrobiales</taxon>
        <taxon>Nitrobacteraceae</taxon>
        <taxon>Afipia</taxon>
    </lineage>
</organism>
<feature type="transmembrane region" description="Helical" evidence="1">
    <location>
        <begin position="20"/>
        <end position="42"/>
    </location>
</feature>
<evidence type="ECO:0000313" key="2">
    <source>
        <dbReference type="EMBL" id="MBB5052589.1"/>
    </source>
</evidence>
<reference evidence="2 3" key="1">
    <citation type="submission" date="2020-08" db="EMBL/GenBank/DDBJ databases">
        <title>Genomic Encyclopedia of Type Strains, Phase IV (KMG-IV): sequencing the most valuable type-strain genomes for metagenomic binning, comparative biology and taxonomic classification.</title>
        <authorList>
            <person name="Goeker M."/>
        </authorList>
    </citation>
    <scope>NUCLEOTIDE SEQUENCE [LARGE SCALE GENOMIC DNA]</scope>
    <source>
        <strain evidence="2 3">DSM 17498</strain>
    </source>
</reference>
<feature type="transmembrane region" description="Helical" evidence="1">
    <location>
        <begin position="48"/>
        <end position="76"/>
    </location>
</feature>
<proteinExistence type="predicted"/>
<sequence>MKVPPEVNLQRPDLFELPRILTISIIATLIAAFIGTAIVLIATAPFSLLAIIVFPIYLASLVAAAVLAAPLTFVVLPLTYLLLKGRPILTLLVMPIVGLIGGGFVMYAWVELGLLPRQYDQITQQLFSIAGMLSGFSAGAFYGRSVYA</sequence>
<dbReference type="AlphaFoldDB" id="A0A840MW80"/>
<name>A0A840MW80_9BRAD</name>
<comment type="caution">
    <text evidence="2">The sequence shown here is derived from an EMBL/GenBank/DDBJ whole genome shotgun (WGS) entry which is preliminary data.</text>
</comment>
<protein>
    <submittedName>
        <fullName evidence="2">Uncharacterized protein</fullName>
    </submittedName>
</protein>
<keyword evidence="1" id="KW-1133">Transmembrane helix</keyword>
<feature type="transmembrane region" description="Helical" evidence="1">
    <location>
        <begin position="122"/>
        <end position="142"/>
    </location>
</feature>
<dbReference type="RefSeq" id="WP_184085515.1">
    <property type="nucleotide sequence ID" value="NZ_JACHIJ010000003.1"/>
</dbReference>
<gene>
    <name evidence="2" type="ORF">HNQ36_002563</name>
</gene>
<accession>A0A840MW80</accession>
<keyword evidence="1" id="KW-0812">Transmembrane</keyword>
<evidence type="ECO:0000313" key="3">
    <source>
        <dbReference type="Proteomes" id="UP000521227"/>
    </source>
</evidence>